<dbReference type="SUPFAM" id="SSF47781">
    <property type="entry name" value="RuvA domain 2-like"/>
    <property type="match status" value="1"/>
</dbReference>
<evidence type="ECO:0000256" key="1">
    <source>
        <dbReference type="SAM" id="MobiDB-lite"/>
    </source>
</evidence>
<name>A0A7Z2VIN0_9BACL</name>
<keyword evidence="2" id="KW-0812">Transmembrane</keyword>
<protein>
    <recommendedName>
        <fullName evidence="3">Helix-hairpin-helix DNA-binding motif class 1 domain-containing protein</fullName>
    </recommendedName>
</protein>
<accession>A0A7Z2VIN0</accession>
<feature type="domain" description="Helix-hairpin-helix DNA-binding motif class 1" evidence="3">
    <location>
        <begin position="138"/>
        <end position="157"/>
    </location>
</feature>
<dbReference type="GO" id="GO:0003677">
    <property type="term" value="F:DNA binding"/>
    <property type="evidence" value="ECO:0007669"/>
    <property type="project" value="InterPro"/>
</dbReference>
<organism evidence="4 5">
    <name type="scientific">Cohnella herbarum</name>
    <dbReference type="NCBI Taxonomy" id="2728023"/>
    <lineage>
        <taxon>Bacteria</taxon>
        <taxon>Bacillati</taxon>
        <taxon>Bacillota</taxon>
        <taxon>Bacilli</taxon>
        <taxon>Bacillales</taxon>
        <taxon>Paenibacillaceae</taxon>
        <taxon>Cohnella</taxon>
    </lineage>
</organism>
<dbReference type="Gene3D" id="1.10.150.280">
    <property type="entry name" value="AF1531-like domain"/>
    <property type="match status" value="1"/>
</dbReference>
<evidence type="ECO:0000313" key="4">
    <source>
        <dbReference type="EMBL" id="QJD83686.1"/>
    </source>
</evidence>
<gene>
    <name evidence="4" type="ORF">HH215_11190</name>
</gene>
<dbReference type="GO" id="GO:0006281">
    <property type="term" value="P:DNA repair"/>
    <property type="evidence" value="ECO:0007669"/>
    <property type="project" value="InterPro"/>
</dbReference>
<keyword evidence="2" id="KW-1133">Transmembrane helix</keyword>
<dbReference type="RefSeq" id="WP_169279975.1">
    <property type="nucleotide sequence ID" value="NZ_CP051680.1"/>
</dbReference>
<evidence type="ECO:0000256" key="2">
    <source>
        <dbReference type="SAM" id="Phobius"/>
    </source>
</evidence>
<feature type="transmembrane region" description="Helical" evidence="2">
    <location>
        <begin position="12"/>
        <end position="30"/>
    </location>
</feature>
<reference evidence="4 5" key="1">
    <citation type="submission" date="2020-04" db="EMBL/GenBank/DDBJ databases">
        <title>Genome sequencing of novel species.</title>
        <authorList>
            <person name="Heo J."/>
            <person name="Kim S.-J."/>
            <person name="Kim J.-S."/>
            <person name="Hong S.-B."/>
            <person name="Kwon S.-W."/>
        </authorList>
    </citation>
    <scope>NUCLEOTIDE SEQUENCE [LARGE SCALE GENOMIC DNA]</scope>
    <source>
        <strain evidence="4 5">MFER-1</strain>
    </source>
</reference>
<dbReference type="PANTHER" id="PTHR21180">
    <property type="entry name" value="ENDONUCLEASE/EXONUCLEASE/PHOSPHATASE FAMILY DOMAIN-CONTAINING PROTEIN 1"/>
    <property type="match status" value="1"/>
</dbReference>
<dbReference type="InterPro" id="IPR003583">
    <property type="entry name" value="Hlx-hairpin-Hlx_DNA-bd_motif"/>
</dbReference>
<dbReference type="AlphaFoldDB" id="A0A7Z2VIN0"/>
<evidence type="ECO:0000313" key="5">
    <source>
        <dbReference type="Proteomes" id="UP000502248"/>
    </source>
</evidence>
<keyword evidence="5" id="KW-1185">Reference proteome</keyword>
<dbReference type="SMART" id="SM00278">
    <property type="entry name" value="HhH1"/>
    <property type="match status" value="2"/>
</dbReference>
<dbReference type="Proteomes" id="UP000502248">
    <property type="component" value="Chromosome"/>
</dbReference>
<dbReference type="InterPro" id="IPR004509">
    <property type="entry name" value="Competence_ComEA_HhH"/>
</dbReference>
<sequence>MKKVKEIGSIKITAISLLIMGGILLGYVFLQGSTSASIPGWSPVNEPLEDAIDDLTATRSSTTEPIAGSTNDSPSDTPLPSGRTESTADVSRETGVTPITTESPASSADLSPPPPHSVAAQPEIPSSGLIDLNQAIQSQLETLPGIGPSKAKAIITYREQHGGFQNIDQLLEVKGIGPKVYEKISDLVDVSTRK</sequence>
<evidence type="ECO:0000259" key="3">
    <source>
        <dbReference type="SMART" id="SM00278"/>
    </source>
</evidence>
<dbReference type="InterPro" id="IPR051675">
    <property type="entry name" value="Endo/Exo/Phosphatase_dom_1"/>
</dbReference>
<keyword evidence="2" id="KW-0472">Membrane</keyword>
<dbReference type="PANTHER" id="PTHR21180:SF32">
    <property type="entry name" value="ENDONUCLEASE_EXONUCLEASE_PHOSPHATASE FAMILY DOMAIN-CONTAINING PROTEIN 1"/>
    <property type="match status" value="1"/>
</dbReference>
<dbReference type="NCBIfam" id="TIGR00426">
    <property type="entry name" value="competence protein ComEA helix-hairpin-helix repeat region"/>
    <property type="match status" value="1"/>
</dbReference>
<feature type="region of interest" description="Disordered" evidence="1">
    <location>
        <begin position="60"/>
        <end position="123"/>
    </location>
</feature>
<feature type="domain" description="Helix-hairpin-helix DNA-binding motif class 1" evidence="3">
    <location>
        <begin position="168"/>
        <end position="187"/>
    </location>
</feature>
<dbReference type="InterPro" id="IPR010994">
    <property type="entry name" value="RuvA_2-like"/>
</dbReference>
<dbReference type="EMBL" id="CP051680">
    <property type="protein sequence ID" value="QJD83686.1"/>
    <property type="molecule type" value="Genomic_DNA"/>
</dbReference>
<dbReference type="KEGG" id="cheb:HH215_11190"/>
<dbReference type="Pfam" id="PF12836">
    <property type="entry name" value="HHH_3"/>
    <property type="match status" value="1"/>
</dbReference>
<feature type="compositionally biased region" description="Polar residues" evidence="1">
    <location>
        <begin position="60"/>
        <end position="89"/>
    </location>
</feature>
<proteinExistence type="predicted"/>